<organism evidence="2 3">
    <name type="scientific">Portunus trituberculatus</name>
    <name type="common">Swimming crab</name>
    <name type="synonym">Neptunus trituberculatus</name>
    <dbReference type="NCBI Taxonomy" id="210409"/>
    <lineage>
        <taxon>Eukaryota</taxon>
        <taxon>Metazoa</taxon>
        <taxon>Ecdysozoa</taxon>
        <taxon>Arthropoda</taxon>
        <taxon>Crustacea</taxon>
        <taxon>Multicrustacea</taxon>
        <taxon>Malacostraca</taxon>
        <taxon>Eumalacostraca</taxon>
        <taxon>Eucarida</taxon>
        <taxon>Decapoda</taxon>
        <taxon>Pleocyemata</taxon>
        <taxon>Brachyura</taxon>
        <taxon>Eubrachyura</taxon>
        <taxon>Portunoidea</taxon>
        <taxon>Portunidae</taxon>
        <taxon>Portuninae</taxon>
        <taxon>Portunus</taxon>
    </lineage>
</organism>
<protein>
    <submittedName>
        <fullName evidence="2">Uncharacterized protein</fullName>
    </submittedName>
</protein>
<sequence>MCTAHPVVYTQAQTPPRVTTAIHGVQILVTDKSDGQDLRTTGLQYEASQLSITCVATTTTIQCTTDTTQQMMGAHSRPPKHTGDYSYQQQKRDETITRPSASPHPSGRTTDRKCRPNRAHSLEQQARSPTATV</sequence>
<evidence type="ECO:0000313" key="2">
    <source>
        <dbReference type="EMBL" id="MPD00385.1"/>
    </source>
</evidence>
<gene>
    <name evidence="2" type="ORF">E2C01_095852</name>
</gene>
<evidence type="ECO:0000256" key="1">
    <source>
        <dbReference type="SAM" id="MobiDB-lite"/>
    </source>
</evidence>
<dbReference type="Proteomes" id="UP000324222">
    <property type="component" value="Unassembled WGS sequence"/>
</dbReference>
<name>A0A5B7K6S0_PORTR</name>
<dbReference type="AlphaFoldDB" id="A0A5B7K6S0"/>
<reference evidence="2 3" key="1">
    <citation type="submission" date="2019-05" db="EMBL/GenBank/DDBJ databases">
        <title>Another draft genome of Portunus trituberculatus and its Hox gene families provides insights of decapod evolution.</title>
        <authorList>
            <person name="Jeong J.-H."/>
            <person name="Song I."/>
            <person name="Kim S."/>
            <person name="Choi T."/>
            <person name="Kim D."/>
            <person name="Ryu S."/>
            <person name="Kim W."/>
        </authorList>
    </citation>
    <scope>NUCLEOTIDE SEQUENCE [LARGE SCALE GENOMIC DNA]</scope>
    <source>
        <tissue evidence="2">Muscle</tissue>
    </source>
</reference>
<feature type="region of interest" description="Disordered" evidence="1">
    <location>
        <begin position="68"/>
        <end position="133"/>
    </location>
</feature>
<accession>A0A5B7K6S0</accession>
<comment type="caution">
    <text evidence="2">The sequence shown here is derived from an EMBL/GenBank/DDBJ whole genome shotgun (WGS) entry which is preliminary data.</text>
</comment>
<evidence type="ECO:0000313" key="3">
    <source>
        <dbReference type="Proteomes" id="UP000324222"/>
    </source>
</evidence>
<keyword evidence="3" id="KW-1185">Reference proteome</keyword>
<dbReference type="EMBL" id="VSRR010122678">
    <property type="protein sequence ID" value="MPD00385.1"/>
    <property type="molecule type" value="Genomic_DNA"/>
</dbReference>
<proteinExistence type="predicted"/>
<feature type="compositionally biased region" description="Polar residues" evidence="1">
    <location>
        <begin position="122"/>
        <end position="133"/>
    </location>
</feature>